<dbReference type="EMBL" id="CP002691">
    <property type="protein sequence ID" value="AEE54243.1"/>
    <property type="molecule type" value="Genomic_DNA"/>
</dbReference>
<dbReference type="SUPFAM" id="SSF55729">
    <property type="entry name" value="Acyl-CoA N-acyltransferases (Nat)"/>
    <property type="match status" value="1"/>
</dbReference>
<dbReference type="AlphaFoldDB" id="F4KQ82"/>
<gene>
    <name evidence="2" type="ordered locus">Halhy_6425</name>
</gene>
<dbReference type="RefSeq" id="WP_013768762.1">
    <property type="nucleotide sequence ID" value="NC_015510.1"/>
</dbReference>
<reference evidence="2 3" key="1">
    <citation type="journal article" date="2011" name="Stand. Genomic Sci.">
        <title>Complete genome sequence of Haliscomenobacter hydrossis type strain (O).</title>
        <authorList>
            <consortium name="US DOE Joint Genome Institute (JGI-PGF)"/>
            <person name="Daligault H."/>
            <person name="Lapidus A."/>
            <person name="Zeytun A."/>
            <person name="Nolan M."/>
            <person name="Lucas S."/>
            <person name="Del Rio T.G."/>
            <person name="Tice H."/>
            <person name="Cheng J.F."/>
            <person name="Tapia R."/>
            <person name="Han C."/>
            <person name="Goodwin L."/>
            <person name="Pitluck S."/>
            <person name="Liolios K."/>
            <person name="Pagani I."/>
            <person name="Ivanova N."/>
            <person name="Huntemann M."/>
            <person name="Mavromatis K."/>
            <person name="Mikhailova N."/>
            <person name="Pati A."/>
            <person name="Chen A."/>
            <person name="Palaniappan K."/>
            <person name="Land M."/>
            <person name="Hauser L."/>
            <person name="Brambilla E.M."/>
            <person name="Rohde M."/>
            <person name="Verbarg S."/>
            <person name="Goker M."/>
            <person name="Bristow J."/>
            <person name="Eisen J.A."/>
            <person name="Markowitz V."/>
            <person name="Hugenholtz P."/>
            <person name="Kyrpides N.C."/>
            <person name="Klenk H.P."/>
            <person name="Woyke T."/>
        </authorList>
    </citation>
    <scope>NUCLEOTIDE SEQUENCE [LARGE SCALE GENOMIC DNA]</scope>
    <source>
        <strain evidence="3">ATCC 27775 / DSM 1100 / LMG 10767 / O</strain>
    </source>
</reference>
<dbReference type="InterPro" id="IPR000182">
    <property type="entry name" value="GNAT_dom"/>
</dbReference>
<evidence type="ECO:0000313" key="3">
    <source>
        <dbReference type="Proteomes" id="UP000008461"/>
    </source>
</evidence>
<dbReference type="Pfam" id="PF00583">
    <property type="entry name" value="Acetyltransf_1"/>
    <property type="match status" value="1"/>
</dbReference>
<proteinExistence type="predicted"/>
<dbReference type="InterPro" id="IPR016181">
    <property type="entry name" value="Acyl_CoA_acyltransferase"/>
</dbReference>
<organism evidence="2 3">
    <name type="scientific">Haliscomenobacter hydrossis (strain ATCC 27775 / DSM 1100 / LMG 10767 / O)</name>
    <dbReference type="NCBI Taxonomy" id="760192"/>
    <lineage>
        <taxon>Bacteria</taxon>
        <taxon>Pseudomonadati</taxon>
        <taxon>Bacteroidota</taxon>
        <taxon>Saprospiria</taxon>
        <taxon>Saprospirales</taxon>
        <taxon>Haliscomenobacteraceae</taxon>
        <taxon>Haliscomenobacter</taxon>
    </lineage>
</organism>
<name>F4KQ82_HALH1</name>
<evidence type="ECO:0000259" key="1">
    <source>
        <dbReference type="PROSITE" id="PS51186"/>
    </source>
</evidence>
<dbReference type="STRING" id="760192.Halhy_6425"/>
<sequence length="167" mass="19634">MKIINSTHADIDTIFHLYDEAIAFQKKVFNKQWEGFEKDLIETEIRENRQWKIVIDDQVACIFATTLSDAILWKEKDQEPAVYIHRIVTNPAFRGAAFVKTIVEWGRRYCQDNRLDYIRLDTWGDNPRLIDYYVSCGFTYLKTIDLDNTEGLPKHYKGVLALLEILV</sequence>
<dbReference type="eggNOG" id="COG0454">
    <property type="taxonomic scope" value="Bacteria"/>
</dbReference>
<dbReference type="OrthoDB" id="758560at2"/>
<feature type="domain" description="N-acetyltransferase" evidence="1">
    <location>
        <begin position="1"/>
        <end position="159"/>
    </location>
</feature>
<dbReference type="HOGENOM" id="CLU_013985_13_3_10"/>
<dbReference type="Proteomes" id="UP000008461">
    <property type="component" value="Chromosome"/>
</dbReference>
<evidence type="ECO:0000313" key="2">
    <source>
        <dbReference type="EMBL" id="AEE54243.1"/>
    </source>
</evidence>
<dbReference type="GO" id="GO:0016747">
    <property type="term" value="F:acyltransferase activity, transferring groups other than amino-acyl groups"/>
    <property type="evidence" value="ECO:0007669"/>
    <property type="project" value="InterPro"/>
</dbReference>
<dbReference type="KEGG" id="hhy:Halhy_6425"/>
<dbReference type="Gene3D" id="3.40.630.30">
    <property type="match status" value="1"/>
</dbReference>
<reference key="2">
    <citation type="submission" date="2011-04" db="EMBL/GenBank/DDBJ databases">
        <title>Complete sequence of chromosome of Haliscomenobacter hydrossis DSM 1100.</title>
        <authorList>
            <consortium name="US DOE Joint Genome Institute (JGI-PGF)"/>
            <person name="Lucas S."/>
            <person name="Han J."/>
            <person name="Lapidus A."/>
            <person name="Bruce D."/>
            <person name="Goodwin L."/>
            <person name="Pitluck S."/>
            <person name="Peters L."/>
            <person name="Kyrpides N."/>
            <person name="Mavromatis K."/>
            <person name="Ivanova N."/>
            <person name="Ovchinnikova G."/>
            <person name="Pagani I."/>
            <person name="Daligault H."/>
            <person name="Detter J.C."/>
            <person name="Han C."/>
            <person name="Land M."/>
            <person name="Hauser L."/>
            <person name="Markowitz V."/>
            <person name="Cheng J.-F."/>
            <person name="Hugenholtz P."/>
            <person name="Woyke T."/>
            <person name="Wu D."/>
            <person name="Verbarg S."/>
            <person name="Frueling A."/>
            <person name="Brambilla E."/>
            <person name="Klenk H.-P."/>
            <person name="Eisen J.A."/>
        </authorList>
    </citation>
    <scope>NUCLEOTIDE SEQUENCE</scope>
    <source>
        <strain>DSM 1100</strain>
    </source>
</reference>
<accession>F4KQ82</accession>
<keyword evidence="3" id="KW-1185">Reference proteome</keyword>
<dbReference type="PROSITE" id="PS51186">
    <property type="entry name" value="GNAT"/>
    <property type="match status" value="1"/>
</dbReference>
<protein>
    <submittedName>
        <fullName evidence="2">GCN5-related N-acetyltransferase</fullName>
    </submittedName>
</protein>